<dbReference type="EMBL" id="CP034235">
    <property type="protein sequence ID" value="QGQ97476.1"/>
    <property type="molecule type" value="Genomic_DNA"/>
</dbReference>
<evidence type="ECO:0000256" key="1">
    <source>
        <dbReference type="SAM" id="Phobius"/>
    </source>
</evidence>
<dbReference type="Pfam" id="PF20136">
    <property type="entry name" value="DUF6526"/>
    <property type="match status" value="1"/>
</dbReference>
<protein>
    <submittedName>
        <fullName evidence="2">Uncharacterized protein</fullName>
    </submittedName>
</protein>
<name>A0A6B8RQ12_9BACL</name>
<keyword evidence="1" id="KW-0472">Membrane</keyword>
<dbReference type="InterPro" id="IPR045385">
    <property type="entry name" value="DUF6526"/>
</dbReference>
<keyword evidence="1" id="KW-0812">Transmembrane</keyword>
<keyword evidence="1" id="KW-1133">Transmembrane helix</keyword>
<reference evidence="3" key="1">
    <citation type="submission" date="2018-11" db="EMBL/GenBank/DDBJ databases">
        <title>Complete genome sequence of Paenibacillus sp. ML311-T8.</title>
        <authorList>
            <person name="Nam Y.-D."/>
            <person name="Kang J."/>
            <person name="Chung W.-H."/>
            <person name="Park Y.S."/>
        </authorList>
    </citation>
    <scope>NUCLEOTIDE SEQUENCE [LARGE SCALE GENOMIC DNA]</scope>
    <source>
        <strain evidence="3">ML311-T8</strain>
    </source>
</reference>
<dbReference type="KEGG" id="ppsc:EHS13_22605"/>
<feature type="transmembrane region" description="Helical" evidence="1">
    <location>
        <begin position="18"/>
        <end position="39"/>
    </location>
</feature>
<feature type="transmembrane region" description="Helical" evidence="1">
    <location>
        <begin position="45"/>
        <end position="65"/>
    </location>
</feature>
<dbReference type="RefSeq" id="WP_155702581.1">
    <property type="nucleotide sequence ID" value="NZ_CP034235.1"/>
</dbReference>
<keyword evidence="3" id="KW-1185">Reference proteome</keyword>
<dbReference type="OrthoDB" id="765463at2"/>
<evidence type="ECO:0000313" key="2">
    <source>
        <dbReference type="EMBL" id="QGQ97476.1"/>
    </source>
</evidence>
<accession>A0A6B8RQ12</accession>
<dbReference type="Proteomes" id="UP000426246">
    <property type="component" value="Chromosome"/>
</dbReference>
<dbReference type="AlphaFoldDB" id="A0A6B8RQ12"/>
<gene>
    <name evidence="2" type="ORF">EHS13_22605</name>
</gene>
<proteinExistence type="predicted"/>
<evidence type="ECO:0000313" key="3">
    <source>
        <dbReference type="Proteomes" id="UP000426246"/>
    </source>
</evidence>
<sequence length="144" mass="16468">MKEQNYANHKRYDSNYHFIFLALILIVLVCAIINLVQVIQKEVNPLSAVILLLFSILFTLLTGIIRPYPLKAQDRAILAEEGLRHFILTGQRLNMNLTRSQVFALRFASDAELPTLAERAVNEKLSNDAIKKAIVSWRADCFRI</sequence>
<organism evidence="2 3">
    <name type="scientific">Paenibacillus psychroresistens</name>
    <dbReference type="NCBI Taxonomy" id="1778678"/>
    <lineage>
        <taxon>Bacteria</taxon>
        <taxon>Bacillati</taxon>
        <taxon>Bacillota</taxon>
        <taxon>Bacilli</taxon>
        <taxon>Bacillales</taxon>
        <taxon>Paenibacillaceae</taxon>
        <taxon>Paenibacillus</taxon>
    </lineage>
</organism>